<protein>
    <submittedName>
        <fullName evidence="2">Uncharacterized mitochondrial protein AtMg00810-like</fullName>
    </submittedName>
</protein>
<proteinExistence type="predicted"/>
<evidence type="ECO:0000313" key="2">
    <source>
        <dbReference type="EMBL" id="GEU43903.1"/>
    </source>
</evidence>
<dbReference type="EMBL" id="BKCJ010001771">
    <property type="protein sequence ID" value="GEU43903.1"/>
    <property type="molecule type" value="Genomic_DNA"/>
</dbReference>
<gene>
    <name evidence="2" type="ORF">Tci_015881</name>
</gene>
<dbReference type="Pfam" id="PF07727">
    <property type="entry name" value="RVT_2"/>
    <property type="match status" value="1"/>
</dbReference>
<dbReference type="AlphaFoldDB" id="A0A6L2K3I2"/>
<feature type="domain" description="Reverse transcriptase Ty1/copia-type" evidence="1">
    <location>
        <begin position="144"/>
        <end position="274"/>
    </location>
</feature>
<organism evidence="2">
    <name type="scientific">Tanacetum cinerariifolium</name>
    <name type="common">Dalmatian daisy</name>
    <name type="synonym">Chrysanthemum cinerariifolium</name>
    <dbReference type="NCBI Taxonomy" id="118510"/>
    <lineage>
        <taxon>Eukaryota</taxon>
        <taxon>Viridiplantae</taxon>
        <taxon>Streptophyta</taxon>
        <taxon>Embryophyta</taxon>
        <taxon>Tracheophyta</taxon>
        <taxon>Spermatophyta</taxon>
        <taxon>Magnoliopsida</taxon>
        <taxon>eudicotyledons</taxon>
        <taxon>Gunneridae</taxon>
        <taxon>Pentapetalae</taxon>
        <taxon>asterids</taxon>
        <taxon>campanulids</taxon>
        <taxon>Asterales</taxon>
        <taxon>Asteraceae</taxon>
        <taxon>Asteroideae</taxon>
        <taxon>Anthemideae</taxon>
        <taxon>Anthemidinae</taxon>
        <taxon>Tanacetum</taxon>
    </lineage>
</organism>
<accession>A0A6L2K3I2</accession>
<dbReference type="SUPFAM" id="SSF56672">
    <property type="entry name" value="DNA/RNA polymerases"/>
    <property type="match status" value="1"/>
</dbReference>
<sequence length="336" mass="38265">MTSMLSEESLNGGANVNSSTDLLSTGSLLEMSTLNVELSLDGTLNDVRTALDDRLNGIWMKYLPQTIWRRSVKKRVAAMIQAIDKQLKTRRIMRSLEKFVGGRLTFKDGGKGTCFQLSQRFITACSYPTINKDIMKAQIHPKFPKKVYKVVKALYGLHQAPRAWYATLSTFLVQSGYRRGLIDKTLFIKKDKNDIMLVQVYVDDIIFGSIKKSWCDEFEALMKSRFQISFKGELTFFLGLQVKQKEDGIFISRDKYVAEILKKFDFMSVKTASILIETKKPLVKDAEVVDVDVHLYRSMIGSLMYLTASRPDIMYAVCACSRFQVTSKTSHLQAMK</sequence>
<dbReference type="InterPro" id="IPR013103">
    <property type="entry name" value="RVT_2"/>
</dbReference>
<evidence type="ECO:0000259" key="1">
    <source>
        <dbReference type="Pfam" id="PF07727"/>
    </source>
</evidence>
<dbReference type="PANTHER" id="PTHR11439">
    <property type="entry name" value="GAG-POL-RELATED RETROTRANSPOSON"/>
    <property type="match status" value="1"/>
</dbReference>
<comment type="caution">
    <text evidence="2">The sequence shown here is derived from an EMBL/GenBank/DDBJ whole genome shotgun (WGS) entry which is preliminary data.</text>
</comment>
<dbReference type="PANTHER" id="PTHR11439:SF509">
    <property type="entry name" value="RNA-DIRECTED DNA POLYMERASE"/>
    <property type="match status" value="1"/>
</dbReference>
<reference evidence="2" key="1">
    <citation type="journal article" date="2019" name="Sci. Rep.">
        <title>Draft genome of Tanacetum cinerariifolium, the natural source of mosquito coil.</title>
        <authorList>
            <person name="Yamashiro T."/>
            <person name="Shiraishi A."/>
            <person name="Satake H."/>
            <person name="Nakayama K."/>
        </authorList>
    </citation>
    <scope>NUCLEOTIDE SEQUENCE</scope>
</reference>
<dbReference type="InterPro" id="IPR043502">
    <property type="entry name" value="DNA/RNA_pol_sf"/>
</dbReference>
<name>A0A6L2K3I2_TANCI</name>